<dbReference type="InterPro" id="IPR005532">
    <property type="entry name" value="SUMF_dom"/>
</dbReference>
<organism evidence="6">
    <name type="scientific">freshwater metagenome</name>
    <dbReference type="NCBI Taxonomy" id="449393"/>
    <lineage>
        <taxon>unclassified sequences</taxon>
        <taxon>metagenomes</taxon>
        <taxon>ecological metagenomes</taxon>
    </lineage>
</organism>
<dbReference type="SUPFAM" id="SSF109854">
    <property type="entry name" value="DinB/YfiT-like putative metalloenzymes"/>
    <property type="match status" value="1"/>
</dbReference>
<dbReference type="InterPro" id="IPR042095">
    <property type="entry name" value="SUMF_sf"/>
</dbReference>
<comment type="pathway">
    <text evidence="3">Amino-acid biosynthesis; ergothioneine biosynthesis.</text>
</comment>
<dbReference type="EMBL" id="CAESAO010000004">
    <property type="protein sequence ID" value="CAB4334542.1"/>
    <property type="molecule type" value="Genomic_DNA"/>
</dbReference>
<dbReference type="GO" id="GO:0052699">
    <property type="term" value="P:ergothioneine biosynthetic process"/>
    <property type="evidence" value="ECO:0007669"/>
    <property type="project" value="InterPro"/>
</dbReference>
<feature type="domain" description="Sulfatase-modifying factor enzyme-like" evidence="4">
    <location>
        <begin position="178"/>
        <end position="418"/>
    </location>
</feature>
<dbReference type="Pfam" id="PF03781">
    <property type="entry name" value="FGE-sulfatase"/>
    <property type="match status" value="1"/>
</dbReference>
<dbReference type="Gene3D" id="1.20.120.450">
    <property type="entry name" value="dinb family like domain"/>
    <property type="match status" value="1"/>
</dbReference>
<evidence type="ECO:0000259" key="4">
    <source>
        <dbReference type="Pfam" id="PF03781"/>
    </source>
</evidence>
<evidence type="ECO:0000259" key="5">
    <source>
        <dbReference type="Pfam" id="PF12867"/>
    </source>
</evidence>
<protein>
    <submittedName>
        <fullName evidence="6">Unannotated protein</fullName>
    </submittedName>
</protein>
<dbReference type="InterPro" id="IPR034660">
    <property type="entry name" value="DinB/YfiT-like"/>
</dbReference>
<dbReference type="Pfam" id="PF12867">
    <property type="entry name" value="DinB_2"/>
    <property type="match status" value="1"/>
</dbReference>
<dbReference type="InterPro" id="IPR016187">
    <property type="entry name" value="CTDL_fold"/>
</dbReference>
<evidence type="ECO:0000256" key="1">
    <source>
        <dbReference type="ARBA" id="ARBA00023002"/>
    </source>
</evidence>
<sequence>MPSTPTSAGGGDLRGLLRSTRQRTLELTAAVNDEDLERQIDTIMSPLVWDMAHIAAYEDLWLVHRGAGQPLLRPDLAALYDAFETPRAVRGEIAQLNAAEARDYLAEVRERSLDVAAQQTIDSEITEMVLRHELQHRETICQTLALAQLPSFDPGFRETTPAAPGEHSGLEFARIESNEFTLGASGDDFAYDNEMPRRQVGVGQFELGRTAVTNASWLEFVAEGGYRERQWWSDDGWAWATTEAIEAPLYWDLRDREQPVELTSCGPRALDPNRPVAHISFHEAEAFARARDARLPTEVEWEAAAQWQGGAPTERDAANVGQVCFDTSPVGAYTEGAADCGALDLIGNLWEWTASEFDGYPGFSAHPYPEYSQVFFRKGYRVLRGGSWATDGRVASPTFRNWDLPQRRQIFSGVRLARDLAQ</sequence>
<dbReference type="AlphaFoldDB" id="A0A6J5Z071"/>
<keyword evidence="1" id="KW-0560">Oxidoreductase</keyword>
<name>A0A6J5Z071_9ZZZZ</name>
<dbReference type="SUPFAM" id="SSF56436">
    <property type="entry name" value="C-type lectin-like"/>
    <property type="match status" value="1"/>
</dbReference>
<keyword evidence="2" id="KW-0408">Iron</keyword>
<feature type="domain" description="DinB-like" evidence="5">
    <location>
        <begin position="17"/>
        <end position="139"/>
    </location>
</feature>
<dbReference type="PANTHER" id="PTHR23150:SF36">
    <property type="entry name" value="HERCYNINE OXYGENASE"/>
    <property type="match status" value="1"/>
</dbReference>
<reference evidence="6" key="1">
    <citation type="submission" date="2020-05" db="EMBL/GenBank/DDBJ databases">
        <authorList>
            <person name="Chiriac C."/>
            <person name="Salcher M."/>
            <person name="Ghai R."/>
            <person name="Kavagutti S V."/>
        </authorList>
    </citation>
    <scope>NUCLEOTIDE SEQUENCE</scope>
</reference>
<dbReference type="Gene3D" id="3.90.1580.10">
    <property type="entry name" value="paralog of FGE (formylglycine-generating enzyme)"/>
    <property type="match status" value="1"/>
</dbReference>
<accession>A0A6J5Z071</accession>
<dbReference type="InterPro" id="IPR051043">
    <property type="entry name" value="Sulfatase_Mod_Factor_Kinase"/>
</dbReference>
<dbReference type="NCBIfam" id="TIGR03440">
    <property type="entry name" value="egtB_TIGR03440"/>
    <property type="match status" value="1"/>
</dbReference>
<proteinExistence type="predicted"/>
<evidence type="ECO:0000256" key="3">
    <source>
        <dbReference type="ARBA" id="ARBA00037882"/>
    </source>
</evidence>
<dbReference type="PANTHER" id="PTHR23150">
    <property type="entry name" value="SULFATASE MODIFYING FACTOR 1, 2"/>
    <property type="match status" value="1"/>
</dbReference>
<evidence type="ECO:0000256" key="2">
    <source>
        <dbReference type="ARBA" id="ARBA00023004"/>
    </source>
</evidence>
<evidence type="ECO:0000313" key="6">
    <source>
        <dbReference type="EMBL" id="CAB4334542.1"/>
    </source>
</evidence>
<gene>
    <name evidence="6" type="ORF">UFOPK3522_00082</name>
</gene>
<dbReference type="InterPro" id="IPR017806">
    <property type="entry name" value="EgtB"/>
</dbReference>
<dbReference type="InterPro" id="IPR024775">
    <property type="entry name" value="DinB-like"/>
</dbReference>